<evidence type="ECO:0000259" key="9">
    <source>
        <dbReference type="Pfam" id="PF00889"/>
    </source>
</evidence>
<dbReference type="PROSITE" id="PS01127">
    <property type="entry name" value="EF_TS_2"/>
    <property type="match status" value="1"/>
</dbReference>
<dbReference type="HAMAP" id="MF_00050">
    <property type="entry name" value="EF_Ts"/>
    <property type="match status" value="1"/>
</dbReference>
<dbReference type="EMBL" id="CP016027">
    <property type="protein sequence ID" value="ANJ66096.1"/>
    <property type="molecule type" value="Genomic_DNA"/>
</dbReference>
<evidence type="ECO:0000313" key="11">
    <source>
        <dbReference type="Proteomes" id="UP000078596"/>
    </source>
</evidence>
<evidence type="ECO:0000256" key="1">
    <source>
        <dbReference type="ARBA" id="ARBA00005532"/>
    </source>
</evidence>
<feature type="region of interest" description="Involved in Mg(2+) ion dislocation from EF-Tu" evidence="6">
    <location>
        <begin position="82"/>
        <end position="85"/>
    </location>
</feature>
<comment type="function">
    <text evidence="6 7">Associates with the EF-Tu.GDP complex and induces the exchange of GDP to GTP. It remains bound to the aminoacyl-tRNA.EF-Tu.GTP complex up to the GTP hydrolysis stage on the ribosome.</text>
</comment>
<evidence type="ECO:0000256" key="6">
    <source>
        <dbReference type="HAMAP-Rule" id="MF_00050"/>
    </source>
</evidence>
<dbReference type="STRING" id="1860122.A9404_00700"/>
<dbReference type="SUPFAM" id="SSF54713">
    <property type="entry name" value="Elongation factor Ts (EF-Ts), dimerisation domain"/>
    <property type="match status" value="2"/>
</dbReference>
<dbReference type="Proteomes" id="UP000078596">
    <property type="component" value="Chromosome"/>
</dbReference>
<comment type="subcellular location">
    <subcellularLocation>
        <location evidence="6 8">Cytoplasm</location>
    </subcellularLocation>
</comment>
<dbReference type="Gene3D" id="1.10.286.20">
    <property type="match status" value="1"/>
</dbReference>
<dbReference type="PROSITE" id="PS01126">
    <property type="entry name" value="EF_TS_1"/>
    <property type="match status" value="1"/>
</dbReference>
<gene>
    <name evidence="6" type="primary">tsf</name>
    <name evidence="10" type="ORF">A9404_00700</name>
</gene>
<dbReference type="InterPro" id="IPR014039">
    <property type="entry name" value="Transl_elong_EFTs/EF1B_dimer"/>
</dbReference>
<reference evidence="10 11" key="1">
    <citation type="submission" date="2016-06" db="EMBL/GenBank/DDBJ databases">
        <title>Insight into the functional genes involving in sulfur oxidation in Pearl River water.</title>
        <authorList>
            <person name="Luo J."/>
            <person name="Tan X."/>
            <person name="Lin W."/>
        </authorList>
    </citation>
    <scope>NUCLEOTIDE SEQUENCE [LARGE SCALE GENOMIC DNA]</scope>
    <source>
        <strain evidence="10 11">LS2</strain>
    </source>
</reference>
<dbReference type="KEGG" id="haz:A9404_00700"/>
<evidence type="ECO:0000256" key="2">
    <source>
        <dbReference type="ARBA" id="ARBA00016956"/>
    </source>
</evidence>
<dbReference type="InterPro" id="IPR036402">
    <property type="entry name" value="EF-Ts_dimer_sf"/>
</dbReference>
<evidence type="ECO:0000256" key="7">
    <source>
        <dbReference type="RuleBase" id="RU000642"/>
    </source>
</evidence>
<dbReference type="CDD" id="cd14275">
    <property type="entry name" value="UBA_EF-Ts"/>
    <property type="match status" value="1"/>
</dbReference>
<dbReference type="RefSeq" id="WP_066097755.1">
    <property type="nucleotide sequence ID" value="NZ_CP016027.1"/>
</dbReference>
<evidence type="ECO:0000256" key="8">
    <source>
        <dbReference type="RuleBase" id="RU000643"/>
    </source>
</evidence>
<dbReference type="NCBIfam" id="TIGR00116">
    <property type="entry name" value="tsf"/>
    <property type="match status" value="1"/>
</dbReference>
<evidence type="ECO:0000256" key="3">
    <source>
        <dbReference type="ARBA" id="ARBA00022490"/>
    </source>
</evidence>
<evidence type="ECO:0000256" key="5">
    <source>
        <dbReference type="ARBA" id="ARBA00022917"/>
    </source>
</evidence>
<name>A0A191ZDZ5_9GAMM</name>
<dbReference type="GO" id="GO:0005737">
    <property type="term" value="C:cytoplasm"/>
    <property type="evidence" value="ECO:0007669"/>
    <property type="project" value="UniProtKB-SubCell"/>
</dbReference>
<dbReference type="InterPro" id="IPR018101">
    <property type="entry name" value="Transl_elong_Ts_CS"/>
</dbReference>
<dbReference type="PANTHER" id="PTHR11741">
    <property type="entry name" value="ELONGATION FACTOR TS"/>
    <property type="match status" value="1"/>
</dbReference>
<dbReference type="OrthoDB" id="9808348at2"/>
<sequence>MTTISAGLVKELRERTGSGMMECKRALVETQGDIEAAIEYMRKNGMAKADKKAGRVAAEGQIGVAVSADGRSAALIEVNSETDFVAKNPDFAGFVQLLADQVLQNDPSDMDALLAMTVNGQSIEDMRKALVAKLGENIQIRRFERYSTEGVVGAYRHGERIGVLVELVSGGDVDLARDIAMHVAASRPLCVNESDVDADLVAKEREIFIAQAADSGKPADIIEKMVEGRIRKFLAESALVGQPFVKDPDQTVGKLLKSKGATCVRFARLEVGEGIEKETGDFAAEVMAQVKGA</sequence>
<proteinExistence type="inferred from homology"/>
<keyword evidence="11" id="KW-1185">Reference proteome</keyword>
<organism evidence="10 11">
    <name type="scientific">Halothiobacillus diazotrophicus</name>
    <dbReference type="NCBI Taxonomy" id="1860122"/>
    <lineage>
        <taxon>Bacteria</taxon>
        <taxon>Pseudomonadati</taxon>
        <taxon>Pseudomonadota</taxon>
        <taxon>Gammaproteobacteria</taxon>
        <taxon>Chromatiales</taxon>
        <taxon>Halothiobacillaceae</taxon>
        <taxon>Halothiobacillus</taxon>
    </lineage>
</organism>
<evidence type="ECO:0000313" key="10">
    <source>
        <dbReference type="EMBL" id="ANJ66096.1"/>
    </source>
</evidence>
<dbReference type="FunFam" id="1.10.8.10:FF:000001">
    <property type="entry name" value="Elongation factor Ts"/>
    <property type="match status" value="1"/>
</dbReference>
<dbReference type="SUPFAM" id="SSF46934">
    <property type="entry name" value="UBA-like"/>
    <property type="match status" value="1"/>
</dbReference>
<keyword evidence="4 6" id="KW-0251">Elongation factor</keyword>
<dbReference type="PANTHER" id="PTHR11741:SF0">
    <property type="entry name" value="ELONGATION FACTOR TS, MITOCHONDRIAL"/>
    <property type="match status" value="1"/>
</dbReference>
<dbReference type="Gene3D" id="1.10.8.10">
    <property type="entry name" value="DNA helicase RuvA subunit, C-terminal domain"/>
    <property type="match status" value="1"/>
</dbReference>
<dbReference type="InterPro" id="IPR009060">
    <property type="entry name" value="UBA-like_sf"/>
</dbReference>
<accession>A0A191ZDZ5</accession>
<feature type="domain" description="Translation elongation factor EFTs/EF1B dimerisation" evidence="9">
    <location>
        <begin position="73"/>
        <end position="273"/>
    </location>
</feature>
<keyword evidence="3 6" id="KW-0963">Cytoplasm</keyword>
<evidence type="ECO:0000256" key="4">
    <source>
        <dbReference type="ARBA" id="ARBA00022768"/>
    </source>
</evidence>
<dbReference type="AlphaFoldDB" id="A0A191ZDZ5"/>
<dbReference type="GO" id="GO:0003746">
    <property type="term" value="F:translation elongation factor activity"/>
    <property type="evidence" value="ECO:0007669"/>
    <property type="project" value="UniProtKB-UniRule"/>
</dbReference>
<dbReference type="Pfam" id="PF00889">
    <property type="entry name" value="EF_TS"/>
    <property type="match status" value="1"/>
</dbReference>
<keyword evidence="5 6" id="KW-0648">Protein biosynthesis</keyword>
<dbReference type="InterPro" id="IPR001816">
    <property type="entry name" value="Transl_elong_EFTs/EF1B"/>
</dbReference>
<comment type="similarity">
    <text evidence="1 6 7">Belongs to the EF-Ts family.</text>
</comment>
<protein>
    <recommendedName>
        <fullName evidence="2 6">Elongation factor Ts</fullName>
        <shortName evidence="6">EF-Ts</shortName>
    </recommendedName>
</protein>
<dbReference type="FunFam" id="1.10.286.20:FF:000001">
    <property type="entry name" value="Elongation factor Ts"/>
    <property type="match status" value="1"/>
</dbReference>
<dbReference type="Gene3D" id="3.30.479.20">
    <property type="entry name" value="Elongation factor Ts, dimerisation domain"/>
    <property type="match status" value="2"/>
</dbReference>